<protein>
    <recommendedName>
        <fullName evidence="3">F-box domain-containing protein</fullName>
    </recommendedName>
</protein>
<dbReference type="InParanoid" id="A0A369IXY1"/>
<evidence type="ECO:0000313" key="1">
    <source>
        <dbReference type="EMBL" id="RDB14641.1"/>
    </source>
</evidence>
<proteinExistence type="predicted"/>
<accession>A0A369IXY1</accession>
<evidence type="ECO:0008006" key="3">
    <source>
        <dbReference type="Google" id="ProtNLM"/>
    </source>
</evidence>
<reference evidence="1" key="1">
    <citation type="submission" date="2018-04" db="EMBL/GenBank/DDBJ databases">
        <title>Whole genome sequencing of Hypsizygus marmoreus.</title>
        <authorList>
            <person name="Choi I.-G."/>
            <person name="Min B."/>
            <person name="Kim J.-G."/>
            <person name="Kim S."/>
            <person name="Oh Y.-L."/>
            <person name="Kong W.-S."/>
            <person name="Park H."/>
            <person name="Jeong J."/>
            <person name="Song E.-S."/>
        </authorList>
    </citation>
    <scope>NUCLEOTIDE SEQUENCE [LARGE SCALE GENOMIC DNA]</scope>
    <source>
        <strain evidence="1">51987-8</strain>
    </source>
</reference>
<organism evidence="1 2">
    <name type="scientific">Hypsizygus marmoreus</name>
    <name type="common">White beech mushroom</name>
    <name type="synonym">Agaricus marmoreus</name>
    <dbReference type="NCBI Taxonomy" id="39966"/>
    <lineage>
        <taxon>Eukaryota</taxon>
        <taxon>Fungi</taxon>
        <taxon>Dikarya</taxon>
        <taxon>Basidiomycota</taxon>
        <taxon>Agaricomycotina</taxon>
        <taxon>Agaricomycetes</taxon>
        <taxon>Agaricomycetidae</taxon>
        <taxon>Agaricales</taxon>
        <taxon>Tricholomatineae</taxon>
        <taxon>Lyophyllaceae</taxon>
        <taxon>Hypsizygus</taxon>
    </lineage>
</organism>
<dbReference type="EMBL" id="LUEZ02000096">
    <property type="protein sequence ID" value="RDB14641.1"/>
    <property type="molecule type" value="Genomic_DNA"/>
</dbReference>
<name>A0A369IXY1_HYPMA</name>
<gene>
    <name evidence="1" type="ORF">Hypma_016512</name>
</gene>
<dbReference type="AlphaFoldDB" id="A0A369IXY1"/>
<keyword evidence="2" id="KW-1185">Reference proteome</keyword>
<comment type="caution">
    <text evidence="1">The sequence shown here is derived from an EMBL/GenBank/DDBJ whole genome shotgun (WGS) entry which is preliminary data.</text>
</comment>
<evidence type="ECO:0000313" key="2">
    <source>
        <dbReference type="Proteomes" id="UP000076154"/>
    </source>
</evidence>
<dbReference type="Proteomes" id="UP000076154">
    <property type="component" value="Unassembled WGS sequence"/>
</dbReference>
<sequence>MTASNCLNSSKPRAVIARLRSWSYLSKALRKAGTGGRDKPPLPKDVAGAVAVETALNTPLSSNAHIDSFPPEVMGEIFFYCLPSEQYPYIAIDDAPMLLCQICSYWRQVALSLPSLWSNFNCDIGYEASASHAMLLQLWIDRSRTTPLSLAFTPTPALAATLKVLVTSVCRWHDIRVALDAEVGRTLVSILGKEASQLESICIAVRERNWDADQLISQLNVLSNLRRLTWDASFLPPALVNMAWPRLTEINIAGRLLSASDSIALLSNTRALEHAYLGVVDPSSESLPSRPVVTLQHLRSLKFYADDPGQIFDNFAFPSLLSLETSRPDDPHALRRLDERSSCKLEVFSIESPLDAEEAVSYLRLPCMQSVTSLGLVINTRNDRVITFLTWNPDTPFDEAILPWLTKLTLTVEKTTDGAIGRMIASRWLPQRLSASLPASLKKVELWYNGDRPLKRGVEYHSVDIAYFKHLTQEGLDISWTCACSFYPLHVQFAC</sequence>
<dbReference type="OrthoDB" id="3365698at2759"/>